<gene>
    <name evidence="2" type="ORF">GCM10008021_03600</name>
    <name evidence="1" type="ORF">GCM10010914_06930</name>
</gene>
<dbReference type="RefSeq" id="WP_017869192.1">
    <property type="nucleotide sequence ID" value="NZ_BMLZ01000003.1"/>
</dbReference>
<organism evidence="1 4">
    <name type="scientific">Deinococcus wulumuqiensis</name>
    <dbReference type="NCBI Taxonomy" id="980427"/>
    <lineage>
        <taxon>Bacteria</taxon>
        <taxon>Thermotogati</taxon>
        <taxon>Deinococcota</taxon>
        <taxon>Deinococci</taxon>
        <taxon>Deinococcales</taxon>
        <taxon>Deinococcaceae</taxon>
        <taxon>Deinococcus</taxon>
    </lineage>
</organism>
<evidence type="ECO:0000313" key="4">
    <source>
        <dbReference type="Proteomes" id="UP000652720"/>
    </source>
</evidence>
<accession>A0AAV4K1H4</accession>
<keyword evidence="3" id="KW-1185">Reference proteome</keyword>
<comment type="caution">
    <text evidence="1">The sequence shown here is derived from an EMBL/GenBank/DDBJ whole genome shotgun (WGS) entry which is preliminary data.</text>
</comment>
<dbReference type="Proteomes" id="UP000652720">
    <property type="component" value="Unassembled WGS sequence"/>
</dbReference>
<evidence type="ECO:0000313" key="1">
    <source>
        <dbReference type="EMBL" id="GGI75328.1"/>
    </source>
</evidence>
<name>A0AAV4K1H4_9DEIO</name>
<proteinExistence type="predicted"/>
<reference evidence="3" key="3">
    <citation type="journal article" date="2019" name="Int. J. Syst. Evol. Microbiol.">
        <title>The Global Catalogue of Microorganisms (GCM) 10K type strain sequencing project: providing services to taxonomists for standard genome sequencing and annotation.</title>
        <authorList>
            <consortium name="The Broad Institute Genomics Platform"/>
            <consortium name="The Broad Institute Genome Sequencing Center for Infectious Disease"/>
            <person name="Wu L."/>
            <person name="Ma J."/>
        </authorList>
    </citation>
    <scope>NUCLEOTIDE SEQUENCE [LARGE SCALE GENOMIC DNA]</scope>
    <source>
        <strain evidence="3">CGMCC 1.8884</strain>
    </source>
</reference>
<sequence length="138" mass="15721">MLPIREIVDLSTGAVTLRAWGAHVADAYLIDLLKITATLAALREHWQDFRREDIERELWPAYWRLVQASLDGCTLPRNLNWHDRLLLLDAMWQLNDIEASEGKLKALEQRAAQRLARVTQLVQGQLTTAPQTPPLTSS</sequence>
<dbReference type="AlphaFoldDB" id="A0AAV4K1H4"/>
<reference evidence="1" key="2">
    <citation type="journal article" date="2014" name="Int. J. Syst. Evol. Microbiol.">
        <title>Complete genome sequence of Corynebacterium casei LMG S-19264T (=DSM 44701T), isolated from a smear-ripened cheese.</title>
        <authorList>
            <consortium name="US DOE Joint Genome Institute (JGI-PGF)"/>
            <person name="Walter F."/>
            <person name="Albersmeier A."/>
            <person name="Kalinowski J."/>
            <person name="Ruckert C."/>
        </authorList>
    </citation>
    <scope>NUCLEOTIDE SEQUENCE</scope>
    <source>
        <strain evidence="1">CGMCC 1.8885</strain>
    </source>
</reference>
<dbReference type="Proteomes" id="UP000630135">
    <property type="component" value="Unassembled WGS sequence"/>
</dbReference>
<dbReference type="EMBL" id="BMMA01000004">
    <property type="protein sequence ID" value="GGI75328.1"/>
    <property type="molecule type" value="Genomic_DNA"/>
</dbReference>
<protein>
    <submittedName>
        <fullName evidence="1">Uncharacterized protein</fullName>
    </submittedName>
</protein>
<dbReference type="EMBL" id="BMLZ01000003">
    <property type="protein sequence ID" value="GGP28709.1"/>
    <property type="molecule type" value="Genomic_DNA"/>
</dbReference>
<evidence type="ECO:0000313" key="3">
    <source>
        <dbReference type="Proteomes" id="UP000630135"/>
    </source>
</evidence>
<evidence type="ECO:0000313" key="2">
    <source>
        <dbReference type="EMBL" id="GGP28709.1"/>
    </source>
</evidence>
<reference evidence="2" key="1">
    <citation type="journal article" date="2014" name="Int. J. Syst. Evol. Microbiol.">
        <title>Complete genome of a new Firmicutes species belonging to the dominant human colonic microbiota ('Ruminococcus bicirculans') reveals two chromosomes and a selective capacity to utilize plant glucans.</title>
        <authorList>
            <consortium name="NISC Comparative Sequencing Program"/>
            <person name="Wegmann U."/>
            <person name="Louis P."/>
            <person name="Goesmann A."/>
            <person name="Henrissat B."/>
            <person name="Duncan S.H."/>
            <person name="Flint H.J."/>
        </authorList>
    </citation>
    <scope>NUCLEOTIDE SEQUENCE</scope>
    <source>
        <strain evidence="2">CGMCC 1.8884</strain>
    </source>
</reference>
<dbReference type="GeneID" id="59164567"/>
<reference evidence="1" key="4">
    <citation type="submission" date="2023-08" db="EMBL/GenBank/DDBJ databases">
        <authorList>
            <person name="Sun Q."/>
            <person name="Zhou Y."/>
        </authorList>
    </citation>
    <scope>NUCLEOTIDE SEQUENCE</scope>
    <source>
        <strain evidence="2">CGMCC 1.8884</strain>
        <strain evidence="1">CGMCC 1.8885</strain>
    </source>
</reference>